<comment type="pathway">
    <text evidence="2 10">Protein modification; protein glycosylation.</text>
</comment>
<comment type="similarity">
    <text evidence="3 10">Belongs to the ALG6/ALG8 glucosyltransferase family.</text>
</comment>
<evidence type="ECO:0000256" key="6">
    <source>
        <dbReference type="ARBA" id="ARBA00022692"/>
    </source>
</evidence>
<name>A0A420J454_9PEZI</name>
<feature type="transmembrane region" description="Helical" evidence="10">
    <location>
        <begin position="413"/>
        <end position="430"/>
    </location>
</feature>
<feature type="transmembrane region" description="Helical" evidence="10">
    <location>
        <begin position="558"/>
        <end position="582"/>
    </location>
</feature>
<evidence type="ECO:0000256" key="7">
    <source>
        <dbReference type="ARBA" id="ARBA00022824"/>
    </source>
</evidence>
<keyword evidence="6 10" id="KW-0812">Transmembrane</keyword>
<organism evidence="11 12">
    <name type="scientific">Golovinomyces cichoracearum</name>
    <dbReference type="NCBI Taxonomy" id="62708"/>
    <lineage>
        <taxon>Eukaryota</taxon>
        <taxon>Fungi</taxon>
        <taxon>Dikarya</taxon>
        <taxon>Ascomycota</taxon>
        <taxon>Pezizomycotina</taxon>
        <taxon>Leotiomycetes</taxon>
        <taxon>Erysiphales</taxon>
        <taxon>Erysiphaceae</taxon>
        <taxon>Golovinomyces</taxon>
    </lineage>
</organism>
<feature type="transmembrane region" description="Helical" evidence="10">
    <location>
        <begin position="159"/>
        <end position="181"/>
    </location>
</feature>
<protein>
    <recommendedName>
        <fullName evidence="10">Alpha-1,3-glucosyltransferase</fullName>
        <ecNumber evidence="10">2.4.1.-</ecNumber>
    </recommendedName>
</protein>
<dbReference type="InterPro" id="IPR004856">
    <property type="entry name" value="Glyco_trans_ALG6/ALG8"/>
</dbReference>
<dbReference type="GO" id="GO:0042281">
    <property type="term" value="F:dolichyl pyrophosphate Man9GlcNAc2 alpha-1,3-glucosyltransferase activity"/>
    <property type="evidence" value="ECO:0007669"/>
    <property type="project" value="TreeGrafter"/>
</dbReference>
<evidence type="ECO:0000313" key="11">
    <source>
        <dbReference type="EMBL" id="RKF81554.1"/>
    </source>
</evidence>
<reference evidence="11 12" key="1">
    <citation type="journal article" date="2018" name="BMC Genomics">
        <title>Comparative genome analyses reveal sequence features reflecting distinct modes of host-adaptation between dicot and monocot powdery mildew.</title>
        <authorList>
            <person name="Wu Y."/>
            <person name="Ma X."/>
            <person name="Pan Z."/>
            <person name="Kale S.D."/>
            <person name="Song Y."/>
            <person name="King H."/>
            <person name="Zhang Q."/>
            <person name="Presley C."/>
            <person name="Deng X."/>
            <person name="Wei C.I."/>
            <person name="Xiao S."/>
        </authorList>
    </citation>
    <scope>NUCLEOTIDE SEQUENCE [LARGE SCALE GENOMIC DNA]</scope>
    <source>
        <strain evidence="11">UMSG1</strain>
    </source>
</reference>
<evidence type="ECO:0000256" key="1">
    <source>
        <dbReference type="ARBA" id="ARBA00004477"/>
    </source>
</evidence>
<keyword evidence="7 10" id="KW-0256">Endoplasmic reticulum</keyword>
<evidence type="ECO:0000256" key="2">
    <source>
        <dbReference type="ARBA" id="ARBA00004922"/>
    </source>
</evidence>
<dbReference type="PANTHER" id="PTHR12413:SF1">
    <property type="entry name" value="DOLICHYL PYROPHOSPHATE MAN9GLCNAC2 ALPHA-1,3-GLUCOSYLTRANSFERASE"/>
    <property type="match status" value="1"/>
</dbReference>
<evidence type="ECO:0000256" key="10">
    <source>
        <dbReference type="RuleBase" id="RU363110"/>
    </source>
</evidence>
<dbReference type="PANTHER" id="PTHR12413">
    <property type="entry name" value="DOLICHYL GLYCOSYLTRANSFERASE"/>
    <property type="match status" value="1"/>
</dbReference>
<feature type="transmembrane region" description="Helical" evidence="10">
    <location>
        <begin position="484"/>
        <end position="508"/>
    </location>
</feature>
<evidence type="ECO:0000256" key="3">
    <source>
        <dbReference type="ARBA" id="ARBA00008715"/>
    </source>
</evidence>
<keyword evidence="8 10" id="KW-1133">Transmembrane helix</keyword>
<evidence type="ECO:0000256" key="9">
    <source>
        <dbReference type="ARBA" id="ARBA00023136"/>
    </source>
</evidence>
<sequence>MLKQTLPEKSQHEVRDFSTSCNYFFGNKFPLASFLWPTRNLGSQGNVLILILLVVGLFRWAAGLWGYSGSHLKRSVEAETRFQSPPRFGDYEAQRHWMEITTQLPISQWYFHDLEWWGLDYPPLTAYHSWVLGKLGSQINPEWFTLYSSRGTHDPNLKIYMRATVILSEYLVYIPAIILFVQSMTKIHKTYTWNKNIALTAILLQPGPILIDHVHFQYNTVMLGFVVACVSCLMERKLKWGCFFFVLALGFKQMALFYAPAIFAYLLGRCIYPKINFGRFFSISVATLASITILALPFTLGILYNAYRGIDIQPNLSSKVAPLPIFKEYSHLIDIHAWYFPIVLQYAQILHRIFPFARGLFEDKVANIWCALNVVVKLRRYPQTILQLLSFLATLAAIIPPCLMIFFKPRKTALPLALATTAWAFYLFGFQVHEKSVLLPLMPMTLLLATDHGLSEHIRAWAGFANLLGVWTMFPLLQRVHLRIPYFILCLLWAYLLGLPPTSFVLYFGRNSQSSVGLPTSVVHISYYILMGLWHVAEAFVIPPLSKPDLWTVINVEIGAIGFSLCYIWCLCCLIEICTGLANPFRFRKIKSSTGIRLDKLKNS</sequence>
<evidence type="ECO:0000256" key="8">
    <source>
        <dbReference type="ARBA" id="ARBA00022989"/>
    </source>
</evidence>
<dbReference type="AlphaFoldDB" id="A0A420J454"/>
<feature type="transmembrane region" description="Helical" evidence="10">
    <location>
        <begin position="280"/>
        <end position="304"/>
    </location>
</feature>
<dbReference type="EMBL" id="MCBS01018164">
    <property type="protein sequence ID" value="RKF81554.1"/>
    <property type="molecule type" value="Genomic_DNA"/>
</dbReference>
<evidence type="ECO:0000256" key="5">
    <source>
        <dbReference type="ARBA" id="ARBA00022679"/>
    </source>
</evidence>
<gene>
    <name evidence="11" type="ORF">GcM1_181007</name>
</gene>
<feature type="transmembrane region" description="Helical" evidence="10">
    <location>
        <begin position="460"/>
        <end position="477"/>
    </location>
</feature>
<feature type="transmembrane region" description="Helical" evidence="10">
    <location>
        <begin position="47"/>
        <end position="67"/>
    </location>
</feature>
<dbReference type="Proteomes" id="UP000285326">
    <property type="component" value="Unassembled WGS sequence"/>
</dbReference>
<keyword evidence="9 10" id="KW-0472">Membrane</keyword>
<evidence type="ECO:0000256" key="4">
    <source>
        <dbReference type="ARBA" id="ARBA00022676"/>
    </source>
</evidence>
<proteinExistence type="inferred from homology"/>
<keyword evidence="5 10" id="KW-0808">Transferase</keyword>
<dbReference type="GO" id="GO:0005789">
    <property type="term" value="C:endoplasmic reticulum membrane"/>
    <property type="evidence" value="ECO:0007669"/>
    <property type="project" value="UniProtKB-SubCell"/>
</dbReference>
<comment type="caution">
    <text evidence="11">The sequence shown here is derived from an EMBL/GenBank/DDBJ whole genome shotgun (WGS) entry which is preliminary data.</text>
</comment>
<dbReference type="EC" id="2.4.1.-" evidence="10"/>
<dbReference type="Pfam" id="PF03155">
    <property type="entry name" value="Alg6_Alg8"/>
    <property type="match status" value="2"/>
</dbReference>
<dbReference type="UniPathway" id="UPA00378"/>
<feature type="transmembrane region" description="Helical" evidence="10">
    <location>
        <begin position="385"/>
        <end position="407"/>
    </location>
</feature>
<accession>A0A420J454</accession>
<feature type="transmembrane region" description="Helical" evidence="10">
    <location>
        <begin position="241"/>
        <end position="268"/>
    </location>
</feature>
<comment type="subcellular location">
    <subcellularLocation>
        <location evidence="1 10">Endoplasmic reticulum membrane</location>
        <topology evidence="1 10">Multi-pass membrane protein</topology>
    </subcellularLocation>
</comment>
<keyword evidence="4 10" id="KW-0328">Glycosyltransferase</keyword>
<evidence type="ECO:0000313" key="12">
    <source>
        <dbReference type="Proteomes" id="UP000285326"/>
    </source>
</evidence>